<reference evidence="2" key="1">
    <citation type="journal article" date="2019" name="Int. J. Syst. Evol. Microbiol.">
        <title>The Global Catalogue of Microorganisms (GCM) 10K type strain sequencing project: providing services to taxonomists for standard genome sequencing and annotation.</title>
        <authorList>
            <consortium name="The Broad Institute Genomics Platform"/>
            <consortium name="The Broad Institute Genome Sequencing Center for Infectious Disease"/>
            <person name="Wu L."/>
            <person name="Ma J."/>
        </authorList>
    </citation>
    <scope>NUCLEOTIDE SEQUENCE [LARGE SCALE GENOMIC DNA]</scope>
    <source>
        <strain evidence="2">JCM 1365</strain>
    </source>
</reference>
<evidence type="ECO:0000313" key="2">
    <source>
        <dbReference type="Proteomes" id="UP000623461"/>
    </source>
</evidence>
<dbReference type="RefSeq" id="WP_030202818.1">
    <property type="nucleotide sequence ID" value="NZ_BMNZ01000006.1"/>
</dbReference>
<gene>
    <name evidence="1" type="ORF">GCM10009721_33450</name>
</gene>
<evidence type="ECO:0008006" key="3">
    <source>
        <dbReference type="Google" id="ProtNLM"/>
    </source>
</evidence>
<dbReference type="EMBL" id="BMNZ01000006">
    <property type="protein sequence ID" value="GGN03433.1"/>
    <property type="molecule type" value="Genomic_DNA"/>
</dbReference>
<dbReference type="Proteomes" id="UP000623461">
    <property type="component" value="Unassembled WGS sequence"/>
</dbReference>
<accession>A0ABQ2ICG6</accession>
<evidence type="ECO:0000313" key="1">
    <source>
        <dbReference type="EMBL" id="GGN03433.1"/>
    </source>
</evidence>
<organism evidence="1 2">
    <name type="scientific">Terrabacter tumescens</name>
    <dbReference type="NCBI Taxonomy" id="60443"/>
    <lineage>
        <taxon>Bacteria</taxon>
        <taxon>Bacillati</taxon>
        <taxon>Actinomycetota</taxon>
        <taxon>Actinomycetes</taxon>
        <taxon>Micrococcales</taxon>
        <taxon>Intrasporangiaceae</taxon>
        <taxon>Terrabacter</taxon>
    </lineage>
</organism>
<keyword evidence="2" id="KW-1185">Reference proteome</keyword>
<sequence length="78" mass="8155">MDRMTNRAGNGAGGALDTTTCPECGAVAEVTERAVLESTDGPVEHARVVCLARHWFLLPTASLTSVSARSEVPASLRS</sequence>
<protein>
    <recommendedName>
        <fullName evidence="3">Small CPxCG-related zinc finger protein</fullName>
    </recommendedName>
</protein>
<comment type="caution">
    <text evidence="1">The sequence shown here is derived from an EMBL/GenBank/DDBJ whole genome shotgun (WGS) entry which is preliminary data.</text>
</comment>
<name>A0ABQ2ICG6_9MICO</name>
<proteinExistence type="predicted"/>